<keyword evidence="3" id="KW-1185">Reference proteome</keyword>
<proteinExistence type="predicted"/>
<feature type="coiled-coil region" evidence="1">
    <location>
        <begin position="80"/>
        <end position="117"/>
    </location>
</feature>
<name>B8MJP5_TALSN</name>
<evidence type="ECO:0000256" key="1">
    <source>
        <dbReference type="SAM" id="Coils"/>
    </source>
</evidence>
<evidence type="ECO:0000313" key="3">
    <source>
        <dbReference type="Proteomes" id="UP000001745"/>
    </source>
</evidence>
<gene>
    <name evidence="2" type="ORF">TSTA_051810</name>
</gene>
<dbReference type="EMBL" id="EQ962657">
    <property type="protein sequence ID" value="EED15744.1"/>
    <property type="molecule type" value="Genomic_DNA"/>
</dbReference>
<dbReference type="InParanoid" id="B8MJP5"/>
<evidence type="ECO:0000313" key="2">
    <source>
        <dbReference type="EMBL" id="EED15744.1"/>
    </source>
</evidence>
<protein>
    <submittedName>
        <fullName evidence="2">Uncharacterized protein</fullName>
    </submittedName>
</protein>
<dbReference type="HOGENOM" id="CLU_2063045_0_0_1"/>
<reference evidence="3" key="1">
    <citation type="journal article" date="2015" name="Genome Announc.">
        <title>Genome sequence of the AIDS-associated pathogen Penicillium marneffei (ATCC18224) and its near taxonomic relative Talaromyces stipitatus (ATCC10500).</title>
        <authorList>
            <person name="Nierman W.C."/>
            <person name="Fedorova-Abrams N.D."/>
            <person name="Andrianopoulos A."/>
        </authorList>
    </citation>
    <scope>NUCLEOTIDE SEQUENCE [LARGE SCALE GENOMIC DNA]</scope>
    <source>
        <strain evidence="3">ATCC 10500 / CBS 375.48 / QM 6759 / NRRL 1006</strain>
    </source>
</reference>
<dbReference type="GeneID" id="8103402"/>
<dbReference type="VEuPathDB" id="FungiDB:TSTA_051810"/>
<dbReference type="RefSeq" id="XP_002485697.1">
    <property type="nucleotide sequence ID" value="XM_002485652.1"/>
</dbReference>
<dbReference type="AlphaFoldDB" id="B8MJP5"/>
<dbReference type="Proteomes" id="UP000001745">
    <property type="component" value="Unassembled WGS sequence"/>
</dbReference>
<accession>B8MJP5</accession>
<dbReference type="PhylomeDB" id="B8MJP5"/>
<organism evidence="2 3">
    <name type="scientific">Talaromyces stipitatus (strain ATCC 10500 / CBS 375.48 / QM 6759 / NRRL 1006)</name>
    <name type="common">Penicillium stipitatum</name>
    <dbReference type="NCBI Taxonomy" id="441959"/>
    <lineage>
        <taxon>Eukaryota</taxon>
        <taxon>Fungi</taxon>
        <taxon>Dikarya</taxon>
        <taxon>Ascomycota</taxon>
        <taxon>Pezizomycotina</taxon>
        <taxon>Eurotiomycetes</taxon>
        <taxon>Eurotiomycetidae</taxon>
        <taxon>Eurotiales</taxon>
        <taxon>Trichocomaceae</taxon>
        <taxon>Talaromyces</taxon>
        <taxon>Talaromyces sect. Talaromyces</taxon>
    </lineage>
</organism>
<keyword evidence="1" id="KW-0175">Coiled coil</keyword>
<sequence length="119" mass="13888">MPRVSQLPEEVLANLREDYLLSYMEEFDKADLEAIFEKTYTEEEFVKEAEENPYYLFANEAAAAHNEMVENLDALGGVNTNQNQNQKEELTQLKKELKEAYREAKQNADNIVELQEEHN</sequence>